<dbReference type="PANTHER" id="PTHR43433">
    <property type="entry name" value="HYDROLASE, ALPHA/BETA FOLD FAMILY PROTEIN"/>
    <property type="match status" value="1"/>
</dbReference>
<keyword evidence="3" id="KW-0378">Hydrolase</keyword>
<comment type="caution">
    <text evidence="3">The sequence shown here is derived from an EMBL/GenBank/DDBJ whole genome shotgun (WGS) entry which is preliminary data.</text>
</comment>
<dbReference type="Gene3D" id="3.40.50.1820">
    <property type="entry name" value="alpha/beta hydrolase"/>
    <property type="match status" value="1"/>
</dbReference>
<dbReference type="PANTHER" id="PTHR43433:SF5">
    <property type="entry name" value="AB HYDROLASE-1 DOMAIN-CONTAINING PROTEIN"/>
    <property type="match status" value="1"/>
</dbReference>
<accession>A0ABV5LNZ0</accession>
<sequence>MDSPVRVTARVEDGSTVVGERARSDAPGTPLLLLPGQSLGPDVFTGFADLLDRGTFVVATRGTEGSARARESAWTTELFAADAVAVLDAAGIARCDVLGFSMGGRVAQQLAARHPDRVRRLVLAATGPGGRAEVARPAEVDAMLPTAVAEEDDAARRALAELFFTPAFVAAHPDVAARFRPQGTPRSRRRHHAASRRHDAADLLPRIQAPTLVLHGLEDRLTPPGNADVLARAIPDADVHLLPGARHGCLHEPAGPALAAVTAFLGRDG</sequence>
<dbReference type="InterPro" id="IPR000073">
    <property type="entry name" value="AB_hydrolase_1"/>
</dbReference>
<reference evidence="3 4" key="1">
    <citation type="submission" date="2024-09" db="EMBL/GenBank/DDBJ databases">
        <authorList>
            <person name="Sun Q."/>
            <person name="Mori K."/>
        </authorList>
    </citation>
    <scope>NUCLEOTIDE SEQUENCE [LARGE SCALE GENOMIC DNA]</scope>
    <source>
        <strain evidence="3 4">TISTR 1856</strain>
    </source>
</reference>
<feature type="region of interest" description="Disordered" evidence="1">
    <location>
        <begin position="179"/>
        <end position="200"/>
    </location>
</feature>
<dbReference type="Pfam" id="PF00561">
    <property type="entry name" value="Abhydrolase_1"/>
    <property type="match status" value="1"/>
</dbReference>
<dbReference type="InterPro" id="IPR029058">
    <property type="entry name" value="AB_hydrolase_fold"/>
</dbReference>
<evidence type="ECO:0000313" key="3">
    <source>
        <dbReference type="EMBL" id="MFB9375815.1"/>
    </source>
</evidence>
<feature type="compositionally biased region" description="Basic residues" evidence="1">
    <location>
        <begin position="186"/>
        <end position="195"/>
    </location>
</feature>
<protein>
    <submittedName>
        <fullName evidence="3">Alpha/beta fold hydrolase</fullName>
    </submittedName>
</protein>
<dbReference type="GO" id="GO:0016787">
    <property type="term" value="F:hydrolase activity"/>
    <property type="evidence" value="ECO:0007669"/>
    <property type="project" value="UniProtKB-KW"/>
</dbReference>
<dbReference type="SUPFAM" id="SSF53474">
    <property type="entry name" value="alpha/beta-Hydrolases"/>
    <property type="match status" value="1"/>
</dbReference>
<feature type="domain" description="AB hydrolase-1" evidence="2">
    <location>
        <begin position="30"/>
        <end position="248"/>
    </location>
</feature>
<dbReference type="InterPro" id="IPR050471">
    <property type="entry name" value="AB_hydrolase"/>
</dbReference>
<dbReference type="RefSeq" id="WP_380139866.1">
    <property type="nucleotide sequence ID" value="NZ_JBHLUI010000012.1"/>
</dbReference>
<organism evidence="3 4">
    <name type="scientific">Kineococcus gynurae</name>
    <dbReference type="NCBI Taxonomy" id="452979"/>
    <lineage>
        <taxon>Bacteria</taxon>
        <taxon>Bacillati</taxon>
        <taxon>Actinomycetota</taxon>
        <taxon>Actinomycetes</taxon>
        <taxon>Kineosporiales</taxon>
        <taxon>Kineosporiaceae</taxon>
        <taxon>Kineococcus</taxon>
    </lineage>
</organism>
<dbReference type="PRINTS" id="PR00111">
    <property type="entry name" value="ABHYDROLASE"/>
</dbReference>
<evidence type="ECO:0000256" key="1">
    <source>
        <dbReference type="SAM" id="MobiDB-lite"/>
    </source>
</evidence>
<gene>
    <name evidence="3" type="ORF">ACFFVI_02430</name>
</gene>
<keyword evidence="4" id="KW-1185">Reference proteome</keyword>
<evidence type="ECO:0000259" key="2">
    <source>
        <dbReference type="Pfam" id="PF00561"/>
    </source>
</evidence>
<name>A0ABV5LNZ0_9ACTN</name>
<dbReference type="Proteomes" id="UP001589748">
    <property type="component" value="Unassembled WGS sequence"/>
</dbReference>
<proteinExistence type="predicted"/>
<evidence type="ECO:0000313" key="4">
    <source>
        <dbReference type="Proteomes" id="UP001589748"/>
    </source>
</evidence>
<dbReference type="EMBL" id="JBHMDM010000001">
    <property type="protein sequence ID" value="MFB9375815.1"/>
    <property type="molecule type" value="Genomic_DNA"/>
</dbReference>